<protein>
    <submittedName>
        <fullName evidence="1">Uncharacterized protein</fullName>
    </submittedName>
</protein>
<sequence length="473" mass="55667">MSCAMSSANEESRESRGRLVLHKKDCSLLNASQLLKSIPEFEWFFSFLIDKDRVKEEDLESLNADRREDFVSVAERLLKAAVKEWIGDDSAGGNAIDYREEPIPCSLCGTPNNHIYYIVNVHNQNVRLNVGGDCFGKFDFDLGMDEAQKLKSQKSAIRLRSEIQINKEINGITSIVEKLNRELDSLAIVIPKKARRNYDKQVSVLKIHYDRYLDGKRGKTLHYIHVALQEHEIERERIRRYVEIHKDDDHVISVDLAVWAKKNCPREYYDRMMEYGYVNGMTSLHLHKQEYMDTLVPKYNELFSQSGIQVLYADERIKGYVLGFESTDIKFRCSHKDLINSYGYSFYGRELDEEVNKLEVFRHSYPSTSSDLNDLYNELLFRFNKIIGYNMIYYDEASNELVIKKLEKGGPRYWFENLRRFINQFKFLIFSKERFFSEELQTYLKSYNGATFDSEDMEDQCKQRDWDIRVVLG</sequence>
<organism evidence="1 2">
    <name type="scientific">Tumebacillus lipolyticus</name>
    <dbReference type="NCBI Taxonomy" id="1280370"/>
    <lineage>
        <taxon>Bacteria</taxon>
        <taxon>Bacillati</taxon>
        <taxon>Bacillota</taxon>
        <taxon>Bacilli</taxon>
        <taxon>Bacillales</taxon>
        <taxon>Alicyclobacillaceae</taxon>
        <taxon>Tumebacillus</taxon>
    </lineage>
</organism>
<gene>
    <name evidence="1" type="ORF">ACFSOY_08630</name>
</gene>
<dbReference type="RefSeq" id="WP_386045700.1">
    <property type="nucleotide sequence ID" value="NZ_JBHUIO010000005.1"/>
</dbReference>
<proteinExistence type="predicted"/>
<evidence type="ECO:0000313" key="1">
    <source>
        <dbReference type="EMBL" id="MFD2170061.1"/>
    </source>
</evidence>
<dbReference type="EMBL" id="JBHUIO010000005">
    <property type="protein sequence ID" value="MFD2170061.1"/>
    <property type="molecule type" value="Genomic_DNA"/>
</dbReference>
<comment type="caution">
    <text evidence="1">The sequence shown here is derived from an EMBL/GenBank/DDBJ whole genome shotgun (WGS) entry which is preliminary data.</text>
</comment>
<accession>A0ABW4ZWR9</accession>
<keyword evidence="2" id="KW-1185">Reference proteome</keyword>
<dbReference type="Proteomes" id="UP001597343">
    <property type="component" value="Unassembled WGS sequence"/>
</dbReference>
<reference evidence="2" key="1">
    <citation type="journal article" date="2019" name="Int. J. Syst. Evol. Microbiol.">
        <title>The Global Catalogue of Microorganisms (GCM) 10K type strain sequencing project: providing services to taxonomists for standard genome sequencing and annotation.</title>
        <authorList>
            <consortium name="The Broad Institute Genomics Platform"/>
            <consortium name="The Broad Institute Genome Sequencing Center for Infectious Disease"/>
            <person name="Wu L."/>
            <person name="Ma J."/>
        </authorList>
    </citation>
    <scope>NUCLEOTIDE SEQUENCE [LARGE SCALE GENOMIC DNA]</scope>
    <source>
        <strain evidence="2">CGMCC 1.13574</strain>
    </source>
</reference>
<evidence type="ECO:0000313" key="2">
    <source>
        <dbReference type="Proteomes" id="UP001597343"/>
    </source>
</evidence>
<name>A0ABW4ZWR9_9BACL</name>